<feature type="transmembrane region" description="Helical" evidence="6">
    <location>
        <begin position="17"/>
        <end position="38"/>
    </location>
</feature>
<comment type="caution">
    <text evidence="8">The sequence shown here is derived from an EMBL/GenBank/DDBJ whole genome shotgun (WGS) entry which is preliminary data.</text>
</comment>
<keyword evidence="9" id="KW-1185">Reference proteome</keyword>
<dbReference type="Proteomes" id="UP001589595">
    <property type="component" value="Unassembled WGS sequence"/>
</dbReference>
<sequence>MSSSRPVDALRLNRPEIAVFVSGVASMGLEILAGRMIAPQFGSSIYTWGTIIGVFLAALSYGYHRGGKLAAERATNGRMARVFLLTAVYVAGLILVGDVFLRATAGFPLPSRIASLPAVTLLFGPPTYLLGYVSPYAAELSAKEGLGEASGHVYMLGTVGSIVGAFATTYLLIPSLGIDQIALVFGAISIAAAVAVGRPFGRERATVTGFVALLLVVSAATGAAGYSVQGEVVYETQTPYQSLRVVDLGETRTLYLGGQRHSAMDIEEPNRHVFEYTRYFHLPYLFADDPDEIDRVLFIGGGGFTGPKRFVHEYENVTVDVAEIDPAVIDAATEYFRVEESERLNIYNEGGRQFLRETNRTYDLIVLDAYQKDKVPFELTTREFMSLANNRLDDDGILFANVISAPRGPASKFYRAEYRTVSREFPQVYSFPTAGGGVVQNIELVATKNDTRLSEERLLARNERRDIGIDLEAEIRTYADAPPTDDVPVLRDDRAPVDSLLDPMVGQRYVIQESNASESAEDRGRESERVTADPATVRDVSARPVAGVGPPPRGPGARAAELDRVTVP</sequence>
<feature type="transmembrane region" description="Helical" evidence="6">
    <location>
        <begin position="153"/>
        <end position="173"/>
    </location>
</feature>
<evidence type="ECO:0000256" key="5">
    <source>
        <dbReference type="SAM" id="MobiDB-lite"/>
    </source>
</evidence>
<feature type="transmembrane region" description="Helical" evidence="6">
    <location>
        <begin position="180"/>
        <end position="201"/>
    </location>
</feature>
<reference evidence="8" key="1">
    <citation type="submission" date="2024-09" db="EMBL/GenBank/DDBJ databases">
        <authorList>
            <person name="Sun Q."/>
        </authorList>
    </citation>
    <scope>NUCLEOTIDE SEQUENCE [LARGE SCALE GENOMIC DNA]</scope>
    <source>
        <strain evidence="8">JCM 31273</strain>
    </source>
</reference>
<name>A0ABD5MLS3_9EURY</name>
<keyword evidence="3 4" id="KW-0620">Polyamine biosynthesis</keyword>
<feature type="domain" description="PABS" evidence="7">
    <location>
        <begin position="212"/>
        <end position="455"/>
    </location>
</feature>
<evidence type="ECO:0000256" key="2">
    <source>
        <dbReference type="ARBA" id="ARBA00022679"/>
    </source>
</evidence>
<dbReference type="PANTHER" id="PTHR43317:SF1">
    <property type="entry name" value="THERMOSPERMINE SYNTHASE ACAULIS5"/>
    <property type="match status" value="1"/>
</dbReference>
<feature type="transmembrane region" description="Helical" evidence="6">
    <location>
        <begin position="45"/>
        <end position="63"/>
    </location>
</feature>
<comment type="similarity">
    <text evidence="1">Belongs to the spermidine/spermine synthase family.</text>
</comment>
<dbReference type="Gene3D" id="3.40.50.150">
    <property type="entry name" value="Vaccinia Virus protein VP39"/>
    <property type="match status" value="1"/>
</dbReference>
<dbReference type="NCBIfam" id="NF037959">
    <property type="entry name" value="MFS_SpdSyn"/>
    <property type="match status" value="1"/>
</dbReference>
<gene>
    <name evidence="8" type="ORF">ACFFOL_11400</name>
</gene>
<evidence type="ECO:0000313" key="8">
    <source>
        <dbReference type="EMBL" id="MFB9824768.1"/>
    </source>
</evidence>
<evidence type="ECO:0000256" key="1">
    <source>
        <dbReference type="ARBA" id="ARBA00007867"/>
    </source>
</evidence>
<dbReference type="RefSeq" id="WP_222923179.1">
    <property type="nucleotide sequence ID" value="NZ_CP082286.1"/>
</dbReference>
<keyword evidence="6" id="KW-1133">Transmembrane helix</keyword>
<proteinExistence type="inferred from homology"/>
<dbReference type="InterPro" id="IPR029063">
    <property type="entry name" value="SAM-dependent_MTases_sf"/>
</dbReference>
<evidence type="ECO:0000256" key="4">
    <source>
        <dbReference type="PROSITE-ProRule" id="PRU00354"/>
    </source>
</evidence>
<evidence type="ECO:0000259" key="7">
    <source>
        <dbReference type="PROSITE" id="PS51006"/>
    </source>
</evidence>
<dbReference type="GO" id="GO:0016740">
    <property type="term" value="F:transferase activity"/>
    <property type="evidence" value="ECO:0007669"/>
    <property type="project" value="UniProtKB-UniRule"/>
</dbReference>
<keyword evidence="2 4" id="KW-0808">Transferase</keyword>
<dbReference type="Pfam" id="PF01564">
    <property type="entry name" value="Spermine_synth"/>
    <property type="match status" value="1"/>
</dbReference>
<feature type="active site" description="Proton acceptor" evidence="4">
    <location>
        <position position="368"/>
    </location>
</feature>
<dbReference type="SUPFAM" id="SSF53335">
    <property type="entry name" value="S-adenosyl-L-methionine-dependent methyltransferases"/>
    <property type="match status" value="1"/>
</dbReference>
<protein>
    <submittedName>
        <fullName evidence="8">Spermidine synthase</fullName>
    </submittedName>
</protein>
<accession>A0ABD5MLS3</accession>
<dbReference type="PANTHER" id="PTHR43317">
    <property type="entry name" value="THERMOSPERMINE SYNTHASE ACAULIS5"/>
    <property type="match status" value="1"/>
</dbReference>
<feature type="transmembrane region" description="Helical" evidence="6">
    <location>
        <begin position="207"/>
        <end position="228"/>
    </location>
</feature>
<dbReference type="AlphaFoldDB" id="A0ABD5MLS3"/>
<dbReference type="PROSITE" id="PS51006">
    <property type="entry name" value="PABS_2"/>
    <property type="match status" value="1"/>
</dbReference>
<dbReference type="InterPro" id="IPR030374">
    <property type="entry name" value="PABS"/>
</dbReference>
<evidence type="ECO:0000256" key="6">
    <source>
        <dbReference type="SAM" id="Phobius"/>
    </source>
</evidence>
<feature type="compositionally biased region" description="Basic and acidic residues" evidence="5">
    <location>
        <begin position="520"/>
        <end position="531"/>
    </location>
</feature>
<keyword evidence="6" id="KW-0812">Transmembrane</keyword>
<feature type="transmembrane region" description="Helical" evidence="6">
    <location>
        <begin position="113"/>
        <end position="133"/>
    </location>
</feature>
<dbReference type="GO" id="GO:0006596">
    <property type="term" value="P:polyamine biosynthetic process"/>
    <property type="evidence" value="ECO:0007669"/>
    <property type="project" value="UniProtKB-UniRule"/>
</dbReference>
<dbReference type="GeneID" id="67210594"/>
<feature type="region of interest" description="Disordered" evidence="5">
    <location>
        <begin position="508"/>
        <end position="568"/>
    </location>
</feature>
<dbReference type="EMBL" id="JBHMAJ010000007">
    <property type="protein sequence ID" value="MFB9824768.1"/>
    <property type="molecule type" value="Genomic_DNA"/>
</dbReference>
<evidence type="ECO:0000256" key="3">
    <source>
        <dbReference type="ARBA" id="ARBA00023115"/>
    </source>
</evidence>
<feature type="transmembrane region" description="Helical" evidence="6">
    <location>
        <begin position="83"/>
        <end position="101"/>
    </location>
</feature>
<keyword evidence="6" id="KW-0472">Membrane</keyword>
<organism evidence="8 9">
    <name type="scientific">Halobaculum roseum</name>
    <dbReference type="NCBI Taxonomy" id="2175149"/>
    <lineage>
        <taxon>Archaea</taxon>
        <taxon>Methanobacteriati</taxon>
        <taxon>Methanobacteriota</taxon>
        <taxon>Stenosarchaea group</taxon>
        <taxon>Halobacteria</taxon>
        <taxon>Halobacteriales</taxon>
        <taxon>Haloferacaceae</taxon>
        <taxon>Halobaculum</taxon>
    </lineage>
</organism>
<evidence type="ECO:0000313" key="9">
    <source>
        <dbReference type="Proteomes" id="UP001589595"/>
    </source>
</evidence>